<comment type="caution">
    <text evidence="1">The sequence shown here is derived from an EMBL/GenBank/DDBJ whole genome shotgun (WGS) entry which is preliminary data.</text>
</comment>
<accession>A0A645ILB4</accession>
<name>A0A645ILB4_9ZZZZ</name>
<organism evidence="1">
    <name type="scientific">bioreactor metagenome</name>
    <dbReference type="NCBI Taxonomy" id="1076179"/>
    <lineage>
        <taxon>unclassified sequences</taxon>
        <taxon>metagenomes</taxon>
        <taxon>ecological metagenomes</taxon>
    </lineage>
</organism>
<sequence length="49" mass="5416">MTIKGGEVEVSVIVKGKERERYPNDATRLAINKLYRDVGHAYPTPGKTG</sequence>
<dbReference type="AlphaFoldDB" id="A0A645ILB4"/>
<protein>
    <submittedName>
        <fullName evidence="1">Uncharacterized protein</fullName>
    </submittedName>
</protein>
<proteinExistence type="predicted"/>
<reference evidence="1" key="1">
    <citation type="submission" date="2019-08" db="EMBL/GenBank/DDBJ databases">
        <authorList>
            <person name="Kucharzyk K."/>
            <person name="Murdoch R.W."/>
            <person name="Higgins S."/>
            <person name="Loffler F."/>
        </authorList>
    </citation>
    <scope>NUCLEOTIDE SEQUENCE</scope>
</reference>
<gene>
    <name evidence="1" type="ORF">SDC9_199735</name>
</gene>
<dbReference type="EMBL" id="VSSQ01117839">
    <property type="protein sequence ID" value="MPN52081.1"/>
    <property type="molecule type" value="Genomic_DNA"/>
</dbReference>
<evidence type="ECO:0000313" key="1">
    <source>
        <dbReference type="EMBL" id="MPN52081.1"/>
    </source>
</evidence>